<comment type="caution">
    <text evidence="5">The sequence shown here is derived from an EMBL/GenBank/DDBJ whole genome shotgun (WGS) entry which is preliminary data.</text>
</comment>
<dbReference type="PROSITE" id="PS50005">
    <property type="entry name" value="TPR"/>
    <property type="match status" value="4"/>
</dbReference>
<dbReference type="AlphaFoldDB" id="A0A5C5V487"/>
<feature type="repeat" description="TPR" evidence="3">
    <location>
        <begin position="123"/>
        <end position="156"/>
    </location>
</feature>
<gene>
    <name evidence="5" type="ORF">Enr8_31830</name>
</gene>
<organism evidence="5 6">
    <name type="scientific">Blastopirellula retiformator</name>
    <dbReference type="NCBI Taxonomy" id="2527970"/>
    <lineage>
        <taxon>Bacteria</taxon>
        <taxon>Pseudomonadati</taxon>
        <taxon>Planctomycetota</taxon>
        <taxon>Planctomycetia</taxon>
        <taxon>Pirellulales</taxon>
        <taxon>Pirellulaceae</taxon>
        <taxon>Blastopirellula</taxon>
    </lineage>
</organism>
<evidence type="ECO:0000256" key="3">
    <source>
        <dbReference type="PROSITE-ProRule" id="PRU00339"/>
    </source>
</evidence>
<dbReference type="InterPro" id="IPR011990">
    <property type="entry name" value="TPR-like_helical_dom_sf"/>
</dbReference>
<dbReference type="InterPro" id="IPR050498">
    <property type="entry name" value="Ycf3"/>
</dbReference>
<keyword evidence="2 3" id="KW-0802">TPR repeat</keyword>
<proteinExistence type="predicted"/>
<dbReference type="InterPro" id="IPR013105">
    <property type="entry name" value="TPR_2"/>
</dbReference>
<evidence type="ECO:0000256" key="1">
    <source>
        <dbReference type="ARBA" id="ARBA00022737"/>
    </source>
</evidence>
<evidence type="ECO:0000313" key="5">
    <source>
        <dbReference type="EMBL" id="TWT33356.1"/>
    </source>
</evidence>
<dbReference type="SUPFAM" id="SSF48452">
    <property type="entry name" value="TPR-like"/>
    <property type="match status" value="1"/>
</dbReference>
<sequence precursor="true">MRALLLILTIAVSLTCAAPSSLRADDAPQINELVRTASGLVKSAKGEEEFAAIISVCDEAETLELPSEHAQYFTQLKAWAHNKRGEALADKAAQASDPAEMAKLDQAALADFDAAVKLQPKMASAVHNRAVSLAAAGKSDEALEDFNLAIELNPKYANAWFNRGELNYQAGRVRQAISDYNRAIQLKSTDPGAFNSRGNAQYLAENYQAALADFGQAIRLAPQDPLGYANRADAYSDLGYWDRAIRDYRQALQLDSESARVKQGLAWVLATCPQADLRNPEQAMQFAAEAAAQLESPDARYLDTVAAAQANLGQFDEAAQTAEQAKAIATEPHAEQIDARIKLYKSQQPFREPSR</sequence>
<keyword evidence="1" id="KW-0677">Repeat</keyword>
<reference evidence="5 6" key="1">
    <citation type="submission" date="2019-02" db="EMBL/GenBank/DDBJ databases">
        <title>Deep-cultivation of Planctomycetes and their phenomic and genomic characterization uncovers novel biology.</title>
        <authorList>
            <person name="Wiegand S."/>
            <person name="Jogler M."/>
            <person name="Boedeker C."/>
            <person name="Pinto D."/>
            <person name="Vollmers J."/>
            <person name="Rivas-Marin E."/>
            <person name="Kohn T."/>
            <person name="Peeters S.H."/>
            <person name="Heuer A."/>
            <person name="Rast P."/>
            <person name="Oberbeckmann S."/>
            <person name="Bunk B."/>
            <person name="Jeske O."/>
            <person name="Meyerdierks A."/>
            <person name="Storesund J.E."/>
            <person name="Kallscheuer N."/>
            <person name="Luecker S."/>
            <person name="Lage O.M."/>
            <person name="Pohl T."/>
            <person name="Merkel B.J."/>
            <person name="Hornburger P."/>
            <person name="Mueller R.-W."/>
            <person name="Bruemmer F."/>
            <person name="Labrenz M."/>
            <person name="Spormann A.M."/>
            <person name="Op Den Camp H."/>
            <person name="Overmann J."/>
            <person name="Amann R."/>
            <person name="Jetten M.S.M."/>
            <person name="Mascher T."/>
            <person name="Medema M.H."/>
            <person name="Devos D.P."/>
            <person name="Kaster A.-K."/>
            <person name="Ovreas L."/>
            <person name="Rohde M."/>
            <person name="Galperin M.Y."/>
            <person name="Jogler C."/>
        </authorList>
    </citation>
    <scope>NUCLEOTIDE SEQUENCE [LARGE SCALE GENOMIC DNA]</scope>
    <source>
        <strain evidence="5 6">Enr8</strain>
    </source>
</reference>
<dbReference type="Proteomes" id="UP000318878">
    <property type="component" value="Unassembled WGS sequence"/>
</dbReference>
<feature type="repeat" description="TPR" evidence="3">
    <location>
        <begin position="225"/>
        <end position="258"/>
    </location>
</feature>
<accession>A0A5C5V487</accession>
<dbReference type="PANTHER" id="PTHR44858:SF1">
    <property type="entry name" value="UDP-N-ACETYLGLUCOSAMINE--PEPTIDE N-ACETYLGLUCOSAMINYLTRANSFERASE SPINDLY-RELATED"/>
    <property type="match status" value="1"/>
</dbReference>
<dbReference type="PANTHER" id="PTHR44858">
    <property type="entry name" value="TETRATRICOPEPTIDE REPEAT PROTEIN 6"/>
    <property type="match status" value="1"/>
</dbReference>
<protein>
    <submittedName>
        <fullName evidence="5">Lipoprotein NlpI</fullName>
    </submittedName>
</protein>
<dbReference type="Pfam" id="PF13432">
    <property type="entry name" value="TPR_16"/>
    <property type="match status" value="1"/>
</dbReference>
<dbReference type="SMART" id="SM00028">
    <property type="entry name" value="TPR"/>
    <property type="match status" value="5"/>
</dbReference>
<evidence type="ECO:0000313" key="6">
    <source>
        <dbReference type="Proteomes" id="UP000318878"/>
    </source>
</evidence>
<dbReference type="InterPro" id="IPR019734">
    <property type="entry name" value="TPR_rpt"/>
</dbReference>
<dbReference type="Gene3D" id="1.25.40.10">
    <property type="entry name" value="Tetratricopeptide repeat domain"/>
    <property type="match status" value="2"/>
</dbReference>
<feature type="chain" id="PRO_5022972192" evidence="4">
    <location>
        <begin position="25"/>
        <end position="355"/>
    </location>
</feature>
<feature type="repeat" description="TPR" evidence="3">
    <location>
        <begin position="191"/>
        <end position="224"/>
    </location>
</feature>
<evidence type="ECO:0000256" key="2">
    <source>
        <dbReference type="ARBA" id="ARBA00022803"/>
    </source>
</evidence>
<dbReference type="Pfam" id="PF07719">
    <property type="entry name" value="TPR_2"/>
    <property type="match status" value="1"/>
</dbReference>
<dbReference type="EMBL" id="SJPF01000003">
    <property type="protein sequence ID" value="TWT33356.1"/>
    <property type="molecule type" value="Genomic_DNA"/>
</dbReference>
<keyword evidence="4" id="KW-0732">Signal</keyword>
<keyword evidence="5" id="KW-0449">Lipoprotein</keyword>
<dbReference type="RefSeq" id="WP_186767681.1">
    <property type="nucleotide sequence ID" value="NZ_SJPF01000003.1"/>
</dbReference>
<feature type="signal peptide" evidence="4">
    <location>
        <begin position="1"/>
        <end position="24"/>
    </location>
</feature>
<name>A0A5C5V487_9BACT</name>
<evidence type="ECO:0000256" key="4">
    <source>
        <dbReference type="SAM" id="SignalP"/>
    </source>
</evidence>
<keyword evidence="6" id="KW-1185">Reference proteome</keyword>
<feature type="repeat" description="TPR" evidence="3">
    <location>
        <begin position="157"/>
        <end position="190"/>
    </location>
</feature>